<dbReference type="InterPro" id="IPR036881">
    <property type="entry name" value="Glyco_hydro_3_C_sf"/>
</dbReference>
<dbReference type="InterPro" id="IPR001764">
    <property type="entry name" value="Glyco_hydro_3_N"/>
</dbReference>
<evidence type="ECO:0000256" key="8">
    <source>
        <dbReference type="ARBA" id="ARBA00023295"/>
    </source>
</evidence>
<evidence type="ECO:0000259" key="12">
    <source>
        <dbReference type="SMART" id="SM01217"/>
    </source>
</evidence>
<evidence type="ECO:0000256" key="1">
    <source>
        <dbReference type="ARBA" id="ARBA00000448"/>
    </source>
</evidence>
<dbReference type="InterPro" id="IPR017853">
    <property type="entry name" value="GH"/>
</dbReference>
<dbReference type="Pfam" id="PF01915">
    <property type="entry name" value="Glyco_hydro_3_C"/>
    <property type="match status" value="1"/>
</dbReference>
<dbReference type="GO" id="GO:0008422">
    <property type="term" value="F:beta-glucosidase activity"/>
    <property type="evidence" value="ECO:0007669"/>
    <property type="project" value="UniProtKB-EC"/>
</dbReference>
<comment type="pathway">
    <text evidence="2 10">Glycan metabolism; cellulose degradation.</text>
</comment>
<dbReference type="FunFam" id="3.40.50.1700:FF:000003">
    <property type="entry name" value="Probable beta-glucosidase"/>
    <property type="match status" value="1"/>
</dbReference>
<dbReference type="GO" id="GO:0009251">
    <property type="term" value="P:glucan catabolic process"/>
    <property type="evidence" value="ECO:0007669"/>
    <property type="project" value="TreeGrafter"/>
</dbReference>
<gene>
    <name evidence="13" type="ORF">QBC38DRAFT_525895</name>
</gene>
<keyword evidence="8 10" id="KW-0326">Glycosidase</keyword>
<dbReference type="PROSITE" id="PS00775">
    <property type="entry name" value="GLYCOSYL_HYDROL_F3"/>
    <property type="match status" value="1"/>
</dbReference>
<reference evidence="13" key="1">
    <citation type="journal article" date="2023" name="Mol. Phylogenet. Evol.">
        <title>Genome-scale phylogeny and comparative genomics of the fungal order Sordariales.</title>
        <authorList>
            <person name="Hensen N."/>
            <person name="Bonometti L."/>
            <person name="Westerberg I."/>
            <person name="Brannstrom I.O."/>
            <person name="Guillou S."/>
            <person name="Cros-Aarteil S."/>
            <person name="Calhoun S."/>
            <person name="Haridas S."/>
            <person name="Kuo A."/>
            <person name="Mondo S."/>
            <person name="Pangilinan J."/>
            <person name="Riley R."/>
            <person name="LaButti K."/>
            <person name="Andreopoulos B."/>
            <person name="Lipzen A."/>
            <person name="Chen C."/>
            <person name="Yan M."/>
            <person name="Daum C."/>
            <person name="Ng V."/>
            <person name="Clum A."/>
            <person name="Steindorff A."/>
            <person name="Ohm R.A."/>
            <person name="Martin F."/>
            <person name="Silar P."/>
            <person name="Natvig D.O."/>
            <person name="Lalanne C."/>
            <person name="Gautier V."/>
            <person name="Ament-Velasquez S.L."/>
            <person name="Kruys A."/>
            <person name="Hutchinson M.I."/>
            <person name="Powell A.J."/>
            <person name="Barry K."/>
            <person name="Miller A.N."/>
            <person name="Grigoriev I.V."/>
            <person name="Debuchy R."/>
            <person name="Gladieux P."/>
            <person name="Hiltunen Thoren M."/>
            <person name="Johannesson H."/>
        </authorList>
    </citation>
    <scope>NUCLEOTIDE SEQUENCE</scope>
    <source>
        <strain evidence="13">CBS 990.96</strain>
    </source>
</reference>
<dbReference type="EC" id="3.2.1.21" evidence="10"/>
<proteinExistence type="inferred from homology"/>
<keyword evidence="4 11" id="KW-0732">Signal</keyword>
<reference evidence="13" key="2">
    <citation type="submission" date="2023-05" db="EMBL/GenBank/DDBJ databases">
        <authorList>
            <consortium name="Lawrence Berkeley National Laboratory"/>
            <person name="Steindorff A."/>
            <person name="Hensen N."/>
            <person name="Bonometti L."/>
            <person name="Westerberg I."/>
            <person name="Brannstrom I.O."/>
            <person name="Guillou S."/>
            <person name="Cros-Aarteil S."/>
            <person name="Calhoun S."/>
            <person name="Haridas S."/>
            <person name="Kuo A."/>
            <person name="Mondo S."/>
            <person name="Pangilinan J."/>
            <person name="Riley R."/>
            <person name="Labutti K."/>
            <person name="Andreopoulos B."/>
            <person name="Lipzen A."/>
            <person name="Chen C."/>
            <person name="Yanf M."/>
            <person name="Daum C."/>
            <person name="Ng V."/>
            <person name="Clum A."/>
            <person name="Ohm R."/>
            <person name="Martin F."/>
            <person name="Silar P."/>
            <person name="Natvig D."/>
            <person name="Lalanne C."/>
            <person name="Gautier V."/>
            <person name="Ament-Velasquez S.L."/>
            <person name="Kruys A."/>
            <person name="Hutchinson M.I."/>
            <person name="Powell A.J."/>
            <person name="Barry K."/>
            <person name="Miller A.N."/>
            <person name="Grigoriev I.V."/>
            <person name="Debuchy R."/>
            <person name="Gladieux P."/>
            <person name="Thoren M.H."/>
            <person name="Johannesson H."/>
        </authorList>
    </citation>
    <scope>NUCLEOTIDE SEQUENCE</scope>
    <source>
        <strain evidence="13">CBS 990.96</strain>
    </source>
</reference>
<feature type="chain" id="PRO_5042979385" description="beta-glucosidase" evidence="11">
    <location>
        <begin position="16"/>
        <end position="839"/>
    </location>
</feature>
<dbReference type="PANTHER" id="PTHR42715:SF29">
    <property type="entry name" value="BETA-GLUCOSIDASE A-RELATED"/>
    <property type="match status" value="1"/>
</dbReference>
<keyword evidence="5 10" id="KW-0378">Hydrolase</keyword>
<dbReference type="Gene3D" id="3.40.50.1700">
    <property type="entry name" value="Glycoside hydrolase family 3 C-terminal domain"/>
    <property type="match status" value="1"/>
</dbReference>
<dbReference type="AlphaFoldDB" id="A0AAN7H871"/>
<evidence type="ECO:0000256" key="7">
    <source>
        <dbReference type="ARBA" id="ARBA00023277"/>
    </source>
</evidence>
<sequence length="839" mass="91342">MKPLLLNLFIPLSSCLVNLSLPLPPLLFPSPWLSFLDPDPSYHLAISLLTNLSLPEKINLTTGTGWQTTRCIGSTGSIPRLQFPSLCLMDGPLGIRYVDNASAFPAGLNVAATFSRRLLRLRGIALGSEFKGKGIDIMLGPASGPLGRSPKGGRNWEGFGSDPYLAGERGVIAIAKHFVLNEQEHLRGSVDVRIGDREMHEVYLWPFQDAVKAGVGGVMCSYNKINGSFSCENEWTGGYLLKGELGFKGFVMSDWGAQHTGLGSAVAGGLDMTMPGGGLGEVLWGGGEMIKMVLREEVPGWRVDDMVLRVLRSWFKVVGEKRRVNFSAWTNETFGAELFAANRSWGVVNEHVDVQGDHGELIREIGAKSTVLLKNNGMLPLSEKAGSIAVIGNDAQDWNPNSCPERACMPRPGTIAMGYGSGTAEFPYLISPATALLLRCQQDNISFFNTTSNWDLLTARKIASLAEIAIVFAAAQAGENFVSIDNNFGDRNNLTLWDNADALITSVASVNPNTIVVLHTPGPVLLSAHATNPNISAILWAGFPGQETGNSITDILFGDVNPQGRTPFTWAFNESDYGPVDIVTSVPDPKNPTQYFQEGILIDYRYFDSYNITPLYEFGFGLSYTSFNYSNLTITKLVPSINSFPAPPPQKETGPAPTFGHPYSKNLTDYLPPPGFEQWEIKPFIYPYLTNSSINSSWPLSPTNNSLFPAAAYNSSSQPVLPAGGAEGGNPDLWTPVFNISFSLTNTGNRNGTEIPQLYVQLGGPPTENAPQVLRGFDEIELNVGETKQVLLQLTRRDISNWNTEEQNWEVIKGEGIEKKVFVGASSRDLRLEGVLDVC</sequence>
<evidence type="ECO:0000313" key="13">
    <source>
        <dbReference type="EMBL" id="KAK4232009.1"/>
    </source>
</evidence>
<evidence type="ECO:0000256" key="3">
    <source>
        <dbReference type="ARBA" id="ARBA00005336"/>
    </source>
</evidence>
<dbReference type="PRINTS" id="PR00133">
    <property type="entry name" value="GLHYDRLASE3"/>
</dbReference>
<feature type="signal peptide" evidence="11">
    <location>
        <begin position="1"/>
        <end position="15"/>
    </location>
</feature>
<comment type="catalytic activity">
    <reaction evidence="1 10">
        <text>Hydrolysis of terminal, non-reducing beta-D-glucosyl residues with release of beta-D-glucose.</text>
        <dbReference type="EC" id="3.2.1.21"/>
    </reaction>
</comment>
<evidence type="ECO:0000256" key="6">
    <source>
        <dbReference type="ARBA" id="ARBA00023180"/>
    </source>
</evidence>
<comment type="caution">
    <text evidence="13">The sequence shown here is derived from an EMBL/GenBank/DDBJ whole genome shotgun (WGS) entry which is preliminary data.</text>
</comment>
<dbReference type="SUPFAM" id="SSF52279">
    <property type="entry name" value="Beta-D-glucan exohydrolase, C-terminal domain"/>
    <property type="match status" value="1"/>
</dbReference>
<dbReference type="InterPro" id="IPR002772">
    <property type="entry name" value="Glyco_hydro_3_C"/>
</dbReference>
<dbReference type="SUPFAM" id="SSF51445">
    <property type="entry name" value="(Trans)glycosidases"/>
    <property type="match status" value="1"/>
</dbReference>
<evidence type="ECO:0000256" key="10">
    <source>
        <dbReference type="RuleBase" id="RU361161"/>
    </source>
</evidence>
<evidence type="ECO:0000256" key="4">
    <source>
        <dbReference type="ARBA" id="ARBA00022729"/>
    </source>
</evidence>
<dbReference type="Gene3D" id="2.60.40.10">
    <property type="entry name" value="Immunoglobulins"/>
    <property type="match status" value="1"/>
</dbReference>
<dbReference type="SMART" id="SM01217">
    <property type="entry name" value="Fn3_like"/>
    <property type="match status" value="1"/>
</dbReference>
<feature type="domain" description="Fibronectin type III-like" evidence="12">
    <location>
        <begin position="754"/>
        <end position="827"/>
    </location>
</feature>
<dbReference type="Pfam" id="PF00933">
    <property type="entry name" value="Glyco_hydro_3"/>
    <property type="match status" value="1"/>
</dbReference>
<dbReference type="InterPro" id="IPR036962">
    <property type="entry name" value="Glyco_hydro_3_N_sf"/>
</dbReference>
<dbReference type="Gene3D" id="3.20.20.300">
    <property type="entry name" value="Glycoside hydrolase, family 3, N-terminal domain"/>
    <property type="match status" value="1"/>
</dbReference>
<evidence type="ECO:0000256" key="11">
    <source>
        <dbReference type="SAM" id="SignalP"/>
    </source>
</evidence>
<dbReference type="InterPro" id="IPR019800">
    <property type="entry name" value="Glyco_hydro_3_AS"/>
</dbReference>
<dbReference type="InterPro" id="IPR050288">
    <property type="entry name" value="Cellulose_deg_GH3"/>
</dbReference>
<dbReference type="Pfam" id="PF14310">
    <property type="entry name" value="Fn3-like"/>
    <property type="match status" value="1"/>
</dbReference>
<keyword evidence="6" id="KW-0325">Glycoprotein</keyword>
<dbReference type="FunFam" id="3.20.20.300:FF:000002">
    <property type="entry name" value="Probable beta-glucosidase"/>
    <property type="match status" value="1"/>
</dbReference>
<dbReference type="InterPro" id="IPR026891">
    <property type="entry name" value="Fn3-like"/>
</dbReference>
<comment type="similarity">
    <text evidence="3 10">Belongs to the glycosyl hydrolase 3 family.</text>
</comment>
<dbReference type="EMBL" id="MU865290">
    <property type="protein sequence ID" value="KAK4232009.1"/>
    <property type="molecule type" value="Genomic_DNA"/>
</dbReference>
<dbReference type="InterPro" id="IPR013783">
    <property type="entry name" value="Ig-like_fold"/>
</dbReference>
<dbReference type="Proteomes" id="UP001301958">
    <property type="component" value="Unassembled WGS sequence"/>
</dbReference>
<organism evidence="13 14">
    <name type="scientific">Podospora fimiseda</name>
    <dbReference type="NCBI Taxonomy" id="252190"/>
    <lineage>
        <taxon>Eukaryota</taxon>
        <taxon>Fungi</taxon>
        <taxon>Dikarya</taxon>
        <taxon>Ascomycota</taxon>
        <taxon>Pezizomycotina</taxon>
        <taxon>Sordariomycetes</taxon>
        <taxon>Sordariomycetidae</taxon>
        <taxon>Sordariales</taxon>
        <taxon>Podosporaceae</taxon>
        <taxon>Podospora</taxon>
    </lineage>
</organism>
<accession>A0AAN7H871</accession>
<keyword evidence="14" id="KW-1185">Reference proteome</keyword>
<evidence type="ECO:0000256" key="2">
    <source>
        <dbReference type="ARBA" id="ARBA00004987"/>
    </source>
</evidence>
<keyword evidence="7 10" id="KW-0119">Carbohydrate metabolism</keyword>
<name>A0AAN7H871_9PEZI</name>
<protein>
    <recommendedName>
        <fullName evidence="10">beta-glucosidase</fullName>
        <ecNumber evidence="10">3.2.1.21</ecNumber>
    </recommendedName>
</protein>
<evidence type="ECO:0000313" key="14">
    <source>
        <dbReference type="Proteomes" id="UP001301958"/>
    </source>
</evidence>
<evidence type="ECO:0000256" key="9">
    <source>
        <dbReference type="ARBA" id="ARBA00023326"/>
    </source>
</evidence>
<dbReference type="PANTHER" id="PTHR42715">
    <property type="entry name" value="BETA-GLUCOSIDASE"/>
    <property type="match status" value="1"/>
</dbReference>
<keyword evidence="9 10" id="KW-0624">Polysaccharide degradation</keyword>
<evidence type="ECO:0000256" key="5">
    <source>
        <dbReference type="ARBA" id="ARBA00022801"/>
    </source>
</evidence>